<protein>
    <submittedName>
        <fullName evidence="1">Uncharacterized protein</fullName>
    </submittedName>
</protein>
<dbReference type="EMBL" id="JPMX01000075">
    <property type="protein sequence ID" value="KGH45684.1"/>
    <property type="molecule type" value="Genomic_DNA"/>
</dbReference>
<evidence type="ECO:0000313" key="2">
    <source>
        <dbReference type="Proteomes" id="UP000029713"/>
    </source>
</evidence>
<gene>
    <name evidence="1" type="ORF">IN07_16515</name>
</gene>
<evidence type="ECO:0000313" key="1">
    <source>
        <dbReference type="EMBL" id="KGH45684.1"/>
    </source>
</evidence>
<accession>A0A098Y5D3</accession>
<name>A0A098Y5D3_9ACTN</name>
<proteinExistence type="predicted"/>
<dbReference type="Proteomes" id="UP000029713">
    <property type="component" value="Unassembled WGS sequence"/>
</dbReference>
<dbReference type="STRING" id="1522368.IN07_16515"/>
<comment type="caution">
    <text evidence="1">The sequence shown here is derived from an EMBL/GenBank/DDBJ whole genome shotgun (WGS) entry which is preliminary data.</text>
</comment>
<sequence>MVRIRWPTGSCSASSQPSRRTFTTARQDQPFHIDHVFAPSAWADGAAVESGDFDTWVAIRVAATTSR</sequence>
<keyword evidence="2" id="KW-1185">Reference proteome</keyword>
<organism evidence="1 2">
    <name type="scientific">Modestobacter caceresii</name>
    <dbReference type="NCBI Taxonomy" id="1522368"/>
    <lineage>
        <taxon>Bacteria</taxon>
        <taxon>Bacillati</taxon>
        <taxon>Actinomycetota</taxon>
        <taxon>Actinomycetes</taxon>
        <taxon>Geodermatophilales</taxon>
        <taxon>Geodermatophilaceae</taxon>
        <taxon>Modestobacter</taxon>
    </lineage>
</organism>
<dbReference type="AlphaFoldDB" id="A0A098Y5D3"/>
<reference evidence="1 2" key="1">
    <citation type="submission" date="2014-07" db="EMBL/GenBank/DDBJ databases">
        <title>Biosystematic studies on Modestobacter strains isolated from extreme hyper-arid desert soil and from historic building.</title>
        <authorList>
            <person name="Bukarasam K."/>
            <person name="Bull A."/>
            <person name="Girard G."/>
            <person name="van Wezel G."/>
            <person name="Goodfellow M."/>
        </authorList>
    </citation>
    <scope>NUCLEOTIDE SEQUENCE [LARGE SCALE GENOMIC DNA]</scope>
    <source>
        <strain evidence="1 2">KNN45-2b</strain>
    </source>
</reference>